<dbReference type="SUPFAM" id="SSF69318">
    <property type="entry name" value="Integrin alpha N-terminal domain"/>
    <property type="match status" value="1"/>
</dbReference>
<keyword evidence="2" id="KW-0732">Signal</keyword>
<evidence type="ECO:0000313" key="5">
    <source>
        <dbReference type="EMBL" id="QDP97563.1"/>
    </source>
</evidence>
<dbReference type="AlphaFoldDB" id="A0A516Q2A7"/>
<evidence type="ECO:0000313" key="6">
    <source>
        <dbReference type="Proteomes" id="UP000319263"/>
    </source>
</evidence>
<sequence length="664" mass="72297">MTHPLRRSRKPVPGARKPIARAVAAGALAAAMIIPAGAALAAPAPDRAVDHGRIMERLDRSPVAVKTDGGVYVGWRLLASDPASTAFQVLRDGKLITPKPLRGSTNYVDPHGTADSVYQIRAVGGAAQQRLSQRFRVWSQNHLDVPLDKPADGVTPDGKSYTYRANDASVGDVDGDGQYEIILKWDPSNSKDNSQSGYTGNVYVDAYKLDGTRLWRIDLGRNIRAGAHYTQMVVYDLDSDGKAEVMMKTADGTVDGGGTVIGDKDADYRNSAGYVLSGPEYLTVFNGKTGRAIDTVDYLPGRGNVADWGDSYGNRVDRFLAGVGYFDGKHPSAFFSRGYYTRTVVAAWDFDGRHLVQRWVFDSDEAGKQYEGQGNHNLAVADVDHDQRDEIVFGSMTLDDDGSVLYNTNLHHGDALHVGDFDPFRPGLEVFAAHEDTDANGNRGATFRSAATGEVYWSIPGIKDTGRAAMDDIDPTHPGAEGWASGSTAEGKKPELRNVDGSLVSTNLPPANFDVWWDGDLSREIADHNYDSDTAAGVPVISKWNPQADAAVPIFTATGTLTNNTTKGNPSLQADLFGDWREELMYRTADSTALRIYTTTAPTQHRLVTLMQDPVYRLGVVWQNVAYNQPPHTSYFLGTGMQTPARPDISYPDTRHQHGEDDHA</sequence>
<reference evidence="5 6" key="1">
    <citation type="submission" date="2019-07" db="EMBL/GenBank/DDBJ databases">
        <title>Microlunatus dokdonensis sp. nov. isolated from the rhizospheric soil of the wild plant Elymus tsukushiensis.</title>
        <authorList>
            <person name="Ghim S.-Y."/>
            <person name="Hwang Y.-J."/>
            <person name="Son J.-S."/>
            <person name="Shin J.-H."/>
        </authorList>
    </citation>
    <scope>NUCLEOTIDE SEQUENCE [LARGE SCALE GENOMIC DNA]</scope>
    <source>
        <strain evidence="5 6">KUDC0627</strain>
    </source>
</reference>
<evidence type="ECO:0000259" key="3">
    <source>
        <dbReference type="Pfam" id="PF18370"/>
    </source>
</evidence>
<dbReference type="RefSeq" id="WP_143987521.1">
    <property type="nucleotide sequence ID" value="NZ_CP041692.1"/>
</dbReference>
<dbReference type="InterPro" id="IPR013783">
    <property type="entry name" value="Ig-like_fold"/>
</dbReference>
<feature type="domain" description="Rhamnogalacturonan lyase family 11 C-terminal" evidence="4">
    <location>
        <begin position="143"/>
        <end position="647"/>
    </location>
</feature>
<accession>A0A516Q2A7</accession>
<name>A0A516Q2A7_9ACTN</name>
<dbReference type="GO" id="GO:0016829">
    <property type="term" value="F:lyase activity"/>
    <property type="evidence" value="ECO:0007669"/>
    <property type="project" value="UniProtKB-KW"/>
</dbReference>
<protein>
    <submittedName>
        <fullName evidence="5">Rhamnogalacturonan lyase</fullName>
    </submittedName>
</protein>
<evidence type="ECO:0000259" key="4">
    <source>
        <dbReference type="Pfam" id="PF21348"/>
    </source>
</evidence>
<dbReference type="EMBL" id="CP041692">
    <property type="protein sequence ID" value="QDP97563.1"/>
    <property type="molecule type" value="Genomic_DNA"/>
</dbReference>
<dbReference type="KEGG" id="mik:FOE78_18050"/>
<proteinExistence type="predicted"/>
<dbReference type="Proteomes" id="UP000319263">
    <property type="component" value="Chromosome"/>
</dbReference>
<feature type="signal peptide" evidence="2">
    <location>
        <begin position="1"/>
        <end position="41"/>
    </location>
</feature>
<feature type="region of interest" description="Disordered" evidence="1">
    <location>
        <begin position="474"/>
        <end position="494"/>
    </location>
</feature>
<keyword evidence="5" id="KW-0456">Lyase</keyword>
<gene>
    <name evidence="5" type="ORF">FOE78_18050</name>
</gene>
<dbReference type="InterPro" id="IPR041624">
    <property type="entry name" value="RGI_lyase"/>
</dbReference>
<dbReference type="OrthoDB" id="9802318at2"/>
<evidence type="ECO:0000256" key="1">
    <source>
        <dbReference type="SAM" id="MobiDB-lite"/>
    </source>
</evidence>
<dbReference type="InterPro" id="IPR049366">
    <property type="entry name" value="RGL11_C"/>
</dbReference>
<keyword evidence="6" id="KW-1185">Reference proteome</keyword>
<dbReference type="InterPro" id="IPR034641">
    <property type="entry name" value="RGL11"/>
</dbReference>
<dbReference type="GO" id="GO:0005975">
    <property type="term" value="P:carbohydrate metabolic process"/>
    <property type="evidence" value="ECO:0007669"/>
    <property type="project" value="UniProtKB-ARBA"/>
</dbReference>
<dbReference type="Pfam" id="PF18370">
    <property type="entry name" value="RGI_lyase"/>
    <property type="match status" value="1"/>
</dbReference>
<dbReference type="PANTHER" id="PTHR43118">
    <property type="entry name" value="RHAMNOGALACTURONAN LYASE (EUROFUNG)"/>
    <property type="match status" value="1"/>
</dbReference>
<organism evidence="5 6">
    <name type="scientific">Microlunatus elymi</name>
    <dbReference type="NCBI Taxonomy" id="2596828"/>
    <lineage>
        <taxon>Bacteria</taxon>
        <taxon>Bacillati</taxon>
        <taxon>Actinomycetota</taxon>
        <taxon>Actinomycetes</taxon>
        <taxon>Propionibacteriales</taxon>
        <taxon>Propionibacteriaceae</taxon>
        <taxon>Microlunatus</taxon>
    </lineage>
</organism>
<feature type="domain" description="Rhamnogalacturonan I lyase beta-sheet" evidence="3">
    <location>
        <begin position="54"/>
        <end position="138"/>
    </location>
</feature>
<dbReference type="PANTHER" id="PTHR43118:SF1">
    <property type="entry name" value="RHAMNOGALACTURONAN LYASE (EUROFUNG)"/>
    <property type="match status" value="1"/>
</dbReference>
<dbReference type="Gene3D" id="2.60.40.10">
    <property type="entry name" value="Immunoglobulins"/>
    <property type="match status" value="1"/>
</dbReference>
<dbReference type="InterPro" id="IPR028994">
    <property type="entry name" value="Integrin_alpha_N"/>
</dbReference>
<dbReference type="Pfam" id="PF21348">
    <property type="entry name" value="RGL11_C"/>
    <property type="match status" value="1"/>
</dbReference>
<evidence type="ECO:0000256" key="2">
    <source>
        <dbReference type="SAM" id="SignalP"/>
    </source>
</evidence>
<dbReference type="CDD" id="cd10318">
    <property type="entry name" value="RGL11"/>
    <property type="match status" value="1"/>
</dbReference>
<feature type="chain" id="PRO_5021715463" evidence="2">
    <location>
        <begin position="42"/>
        <end position="664"/>
    </location>
</feature>